<name>C0FZA5_9FIRM</name>
<evidence type="ECO:0000313" key="2">
    <source>
        <dbReference type="EMBL" id="EEG92011.1"/>
    </source>
</evidence>
<comment type="caution">
    <text evidence="2">The sequence shown here is derived from an EMBL/GenBank/DDBJ whole genome shotgun (WGS) entry which is preliminary data.</text>
</comment>
<feature type="region of interest" description="Disordered" evidence="1">
    <location>
        <begin position="25"/>
        <end position="48"/>
    </location>
</feature>
<protein>
    <submittedName>
        <fullName evidence="2">Uncharacterized protein</fullName>
    </submittedName>
</protein>
<sequence>MIAWGMAVTMTAGMTNVLTGCGAEREGQAVETSQVEDTSQGDEDTPAWKKYAGEPVTLDWYVNYS</sequence>
<gene>
    <name evidence="2" type="ORF">ROSEINA2194_04102</name>
</gene>
<proteinExistence type="predicted"/>
<evidence type="ECO:0000313" key="3">
    <source>
        <dbReference type="Proteomes" id="UP000003561"/>
    </source>
</evidence>
<reference evidence="2 3" key="2">
    <citation type="submission" date="2009-03" db="EMBL/GenBank/DDBJ databases">
        <title>Draft genome sequence of Roseburia inulinivorans (DSM 16841).</title>
        <authorList>
            <person name="Sudarsanam P."/>
            <person name="Ley R."/>
            <person name="Guruge J."/>
            <person name="Turnbaugh P.J."/>
            <person name="Mahowald M."/>
            <person name="Liep D."/>
            <person name="Gordon J."/>
        </authorList>
    </citation>
    <scope>NUCLEOTIDE SEQUENCE [LARGE SCALE GENOMIC DNA]</scope>
    <source>
        <strain evidence="2 3">DSM 16841</strain>
    </source>
</reference>
<dbReference type="AlphaFoldDB" id="C0FZA5"/>
<dbReference type="Proteomes" id="UP000003561">
    <property type="component" value="Unassembled WGS sequence"/>
</dbReference>
<accession>C0FZA5</accession>
<dbReference type="EMBL" id="ACFY01000165">
    <property type="protein sequence ID" value="EEG92011.1"/>
    <property type="molecule type" value="Genomic_DNA"/>
</dbReference>
<organism evidence="2 3">
    <name type="scientific">Roseburia inulinivorans DSM 16841</name>
    <dbReference type="NCBI Taxonomy" id="622312"/>
    <lineage>
        <taxon>Bacteria</taxon>
        <taxon>Bacillati</taxon>
        <taxon>Bacillota</taxon>
        <taxon>Clostridia</taxon>
        <taxon>Lachnospirales</taxon>
        <taxon>Lachnospiraceae</taxon>
        <taxon>Roseburia</taxon>
    </lineage>
</organism>
<evidence type="ECO:0000256" key="1">
    <source>
        <dbReference type="SAM" id="MobiDB-lite"/>
    </source>
</evidence>
<reference evidence="2 3" key="1">
    <citation type="submission" date="2009-02" db="EMBL/GenBank/DDBJ databases">
        <authorList>
            <person name="Fulton L."/>
            <person name="Clifton S."/>
            <person name="Fulton B."/>
            <person name="Xu J."/>
            <person name="Minx P."/>
            <person name="Pepin K.H."/>
            <person name="Johnson M."/>
            <person name="Bhonagiri V."/>
            <person name="Nash W.E."/>
            <person name="Mardis E.R."/>
            <person name="Wilson R.K."/>
        </authorList>
    </citation>
    <scope>NUCLEOTIDE SEQUENCE [LARGE SCALE GENOMIC DNA]</scope>
    <source>
        <strain evidence="2 3">DSM 16841</strain>
    </source>
</reference>